<protein>
    <submittedName>
        <fullName evidence="1">Uncharacterized protein</fullName>
    </submittedName>
</protein>
<keyword evidence="2" id="KW-1185">Reference proteome</keyword>
<sequence length="53" mass="6001">MSSLEEHLTPALLKSAISFWFSHLTSEQHLVAPPREAASRWFQRDGAFDNACL</sequence>
<accession>A0AA38R8G6</accession>
<proteinExistence type="predicted"/>
<feature type="non-terminal residue" evidence="1">
    <location>
        <position position="53"/>
    </location>
</feature>
<dbReference type="EMBL" id="JANBVN010000274">
    <property type="protein sequence ID" value="KAJ9130342.1"/>
    <property type="molecule type" value="Genomic_DNA"/>
</dbReference>
<organism evidence="1 2">
    <name type="scientific">Coniochaeta hoffmannii</name>
    <dbReference type="NCBI Taxonomy" id="91930"/>
    <lineage>
        <taxon>Eukaryota</taxon>
        <taxon>Fungi</taxon>
        <taxon>Dikarya</taxon>
        <taxon>Ascomycota</taxon>
        <taxon>Pezizomycotina</taxon>
        <taxon>Sordariomycetes</taxon>
        <taxon>Sordariomycetidae</taxon>
        <taxon>Coniochaetales</taxon>
        <taxon>Coniochaetaceae</taxon>
        <taxon>Coniochaeta</taxon>
    </lineage>
</organism>
<dbReference type="AlphaFoldDB" id="A0AA38R8G6"/>
<name>A0AA38R8G6_9PEZI</name>
<evidence type="ECO:0000313" key="2">
    <source>
        <dbReference type="Proteomes" id="UP001174691"/>
    </source>
</evidence>
<reference evidence="1" key="1">
    <citation type="submission" date="2022-07" db="EMBL/GenBank/DDBJ databases">
        <title>Fungi with potential for degradation of polypropylene.</title>
        <authorList>
            <person name="Gostincar C."/>
        </authorList>
    </citation>
    <scope>NUCLEOTIDE SEQUENCE</scope>
    <source>
        <strain evidence="1">EXF-13287</strain>
    </source>
</reference>
<gene>
    <name evidence="1" type="ORF">NKR19_g9919</name>
</gene>
<dbReference type="Proteomes" id="UP001174691">
    <property type="component" value="Unassembled WGS sequence"/>
</dbReference>
<comment type="caution">
    <text evidence="1">The sequence shown here is derived from an EMBL/GenBank/DDBJ whole genome shotgun (WGS) entry which is preliminary data.</text>
</comment>
<evidence type="ECO:0000313" key="1">
    <source>
        <dbReference type="EMBL" id="KAJ9130342.1"/>
    </source>
</evidence>